<accession>A0A4U0WSM0</accession>
<dbReference type="EMBL" id="NAJN01001135">
    <property type="protein sequence ID" value="TKA65483.1"/>
    <property type="molecule type" value="Genomic_DNA"/>
</dbReference>
<dbReference type="Gene3D" id="1.25.40.10">
    <property type="entry name" value="Tetratricopeptide repeat domain"/>
    <property type="match status" value="2"/>
</dbReference>
<dbReference type="PANTHER" id="PTHR47938:SF35">
    <property type="entry name" value="PENTATRICOPEPTIDE REPEAT-CONTAINING PROTEIN 4, MITOCHONDRIAL-RELATED"/>
    <property type="match status" value="1"/>
</dbReference>
<dbReference type="GO" id="GO:0005739">
    <property type="term" value="C:mitochondrion"/>
    <property type="evidence" value="ECO:0007669"/>
    <property type="project" value="TreeGrafter"/>
</dbReference>
<protein>
    <recommendedName>
        <fullName evidence="3">Pentacotripeptide-repeat region of PRORP domain-containing protein</fullName>
    </recommendedName>
</protein>
<sequence>MIEERPKKSSMDIILQWAAGTGKGVEEIDRMINVMERESSGSIRADIVTINRLVKFAISRNNPYLAERYIALGEKRGIRPNATTYLMQMDYRLFVGDLDGARAAYGKLQAEEIFNNEDVPLINRLIQAMVSSKRYNFDAIMAIVEDLNARKTRFEPATVSALSLLHIQRDELIDVIDLLQTHAYHYSSEARGRVREVFIDYCLDHNNSVSKAWDTYTIISQFFDESDREDRTKIMENFFARHRADMAVHIFTGMRQHARANTRPTVDTYISCLSGIAQTVDEEALEQVHNQLRVDFRIEPSTRLNNALMLAYNACGDPSQSLSFWESIVRSREGPTYESIHIAFRACERAPFGERTARKIWSRLRRMEVEIDSSMWASYLASLVGSGDYETMAECMQTVEGLKAEVGLKPNSFMLGSMFNAVSGKGKQDDFEKWFRDRYPDEWEELEKIGMVTSRHGARTFKIDRSVSP</sequence>
<dbReference type="AlphaFoldDB" id="A0A4U0WSM0"/>
<organism evidence="1 2">
    <name type="scientific">Cryomyces minteri</name>
    <dbReference type="NCBI Taxonomy" id="331657"/>
    <lineage>
        <taxon>Eukaryota</taxon>
        <taxon>Fungi</taxon>
        <taxon>Dikarya</taxon>
        <taxon>Ascomycota</taxon>
        <taxon>Pezizomycotina</taxon>
        <taxon>Dothideomycetes</taxon>
        <taxon>Dothideomycetes incertae sedis</taxon>
        <taxon>Cryomyces</taxon>
    </lineage>
</organism>
<reference evidence="1 2" key="1">
    <citation type="submission" date="2017-03" db="EMBL/GenBank/DDBJ databases">
        <title>Genomes of endolithic fungi from Antarctica.</title>
        <authorList>
            <person name="Coleine C."/>
            <person name="Masonjones S."/>
            <person name="Stajich J.E."/>
        </authorList>
    </citation>
    <scope>NUCLEOTIDE SEQUENCE [LARGE SCALE GENOMIC DNA]</scope>
    <source>
        <strain evidence="1 2">CCFEE 5187</strain>
    </source>
</reference>
<dbReference type="Proteomes" id="UP000308768">
    <property type="component" value="Unassembled WGS sequence"/>
</dbReference>
<dbReference type="GO" id="GO:0003729">
    <property type="term" value="F:mRNA binding"/>
    <property type="evidence" value="ECO:0007669"/>
    <property type="project" value="TreeGrafter"/>
</dbReference>
<gene>
    <name evidence="1" type="ORF">B0A49_09245</name>
</gene>
<dbReference type="GO" id="GO:0140053">
    <property type="term" value="P:mitochondrial gene expression"/>
    <property type="evidence" value="ECO:0007669"/>
    <property type="project" value="TreeGrafter"/>
</dbReference>
<dbReference type="PANTHER" id="PTHR47938">
    <property type="entry name" value="RESPIRATORY COMPLEX I CHAPERONE (CIA84), PUTATIVE (AFU_ORTHOLOGUE AFUA_2G06020)-RELATED"/>
    <property type="match status" value="1"/>
</dbReference>
<evidence type="ECO:0000313" key="1">
    <source>
        <dbReference type="EMBL" id="TKA65483.1"/>
    </source>
</evidence>
<proteinExistence type="predicted"/>
<keyword evidence="2" id="KW-1185">Reference proteome</keyword>
<dbReference type="OrthoDB" id="185373at2759"/>
<comment type="caution">
    <text evidence="1">The sequence shown here is derived from an EMBL/GenBank/DDBJ whole genome shotgun (WGS) entry which is preliminary data.</text>
</comment>
<dbReference type="InterPro" id="IPR011990">
    <property type="entry name" value="TPR-like_helical_dom_sf"/>
</dbReference>
<evidence type="ECO:0008006" key="3">
    <source>
        <dbReference type="Google" id="ProtNLM"/>
    </source>
</evidence>
<evidence type="ECO:0000313" key="2">
    <source>
        <dbReference type="Proteomes" id="UP000308768"/>
    </source>
</evidence>
<dbReference type="STRING" id="331657.A0A4U0WSM0"/>
<name>A0A4U0WSM0_9PEZI</name>